<feature type="transmembrane region" description="Helical" evidence="10">
    <location>
        <begin position="393"/>
        <end position="413"/>
    </location>
</feature>
<dbReference type="InterPro" id="IPR002528">
    <property type="entry name" value="MATE_fam"/>
</dbReference>
<keyword evidence="9" id="KW-0046">Antibiotic resistance</keyword>
<evidence type="ECO:0000256" key="4">
    <source>
        <dbReference type="ARBA" id="ARBA00022448"/>
    </source>
</evidence>
<keyword evidence="4" id="KW-0813">Transport</keyword>
<keyword evidence="8 10" id="KW-0472">Membrane</keyword>
<protein>
    <recommendedName>
        <fullName evidence="3">Multidrug export protein MepA</fullName>
    </recommendedName>
</protein>
<feature type="transmembrane region" description="Helical" evidence="10">
    <location>
        <begin position="169"/>
        <end position="188"/>
    </location>
</feature>
<keyword evidence="6 10" id="KW-0812">Transmembrane</keyword>
<evidence type="ECO:0000256" key="1">
    <source>
        <dbReference type="ARBA" id="ARBA00004651"/>
    </source>
</evidence>
<keyword evidence="5" id="KW-1003">Cell membrane</keyword>
<dbReference type="PANTHER" id="PTHR43823">
    <property type="entry name" value="SPORULATION PROTEIN YKVU"/>
    <property type="match status" value="1"/>
</dbReference>
<evidence type="ECO:0000256" key="3">
    <source>
        <dbReference type="ARBA" id="ARBA00022106"/>
    </source>
</evidence>
<evidence type="ECO:0000256" key="6">
    <source>
        <dbReference type="ARBA" id="ARBA00022692"/>
    </source>
</evidence>
<dbReference type="CDD" id="cd13143">
    <property type="entry name" value="MATE_MepA_like"/>
    <property type="match status" value="1"/>
</dbReference>
<feature type="transmembrane region" description="Helical" evidence="10">
    <location>
        <begin position="279"/>
        <end position="299"/>
    </location>
</feature>
<feature type="transmembrane region" description="Helical" evidence="10">
    <location>
        <begin position="236"/>
        <end position="259"/>
    </location>
</feature>
<accession>A0ABT9WNN9</accession>
<dbReference type="InterPro" id="IPR051327">
    <property type="entry name" value="MATE_MepA_subfamily"/>
</dbReference>
<dbReference type="Pfam" id="PF01554">
    <property type="entry name" value="MatE"/>
    <property type="match status" value="2"/>
</dbReference>
<evidence type="ECO:0000256" key="9">
    <source>
        <dbReference type="ARBA" id="ARBA00023251"/>
    </source>
</evidence>
<dbReference type="RefSeq" id="WP_307226753.1">
    <property type="nucleotide sequence ID" value="NZ_JAUSTT010000003.1"/>
</dbReference>
<evidence type="ECO:0000256" key="7">
    <source>
        <dbReference type="ARBA" id="ARBA00022989"/>
    </source>
</evidence>
<dbReference type="InterPro" id="IPR045070">
    <property type="entry name" value="MATE_MepA-like"/>
</dbReference>
<organism evidence="11 12">
    <name type="scientific">Bacillus chungangensis</name>
    <dbReference type="NCBI Taxonomy" id="587633"/>
    <lineage>
        <taxon>Bacteria</taxon>
        <taxon>Bacillati</taxon>
        <taxon>Bacillota</taxon>
        <taxon>Bacilli</taxon>
        <taxon>Bacillales</taxon>
        <taxon>Bacillaceae</taxon>
        <taxon>Bacillus</taxon>
    </lineage>
</organism>
<feature type="transmembrane region" description="Helical" evidence="10">
    <location>
        <begin position="52"/>
        <end position="76"/>
    </location>
</feature>
<feature type="transmembrane region" description="Helical" evidence="10">
    <location>
        <begin position="20"/>
        <end position="40"/>
    </location>
</feature>
<reference evidence="11 12" key="1">
    <citation type="submission" date="2023-07" db="EMBL/GenBank/DDBJ databases">
        <title>Genomic Encyclopedia of Type Strains, Phase IV (KMG-IV): sequencing the most valuable type-strain genomes for metagenomic binning, comparative biology and taxonomic classification.</title>
        <authorList>
            <person name="Goeker M."/>
        </authorList>
    </citation>
    <scope>NUCLEOTIDE SEQUENCE [LARGE SCALE GENOMIC DNA]</scope>
    <source>
        <strain evidence="11 12">DSM 23837</strain>
    </source>
</reference>
<evidence type="ECO:0000313" key="11">
    <source>
        <dbReference type="EMBL" id="MDQ0174898.1"/>
    </source>
</evidence>
<gene>
    <name evidence="11" type="ORF">J2S08_000732</name>
</gene>
<dbReference type="PANTHER" id="PTHR43823:SF4">
    <property type="entry name" value="SPORULATION PROTEIN YKVU"/>
    <property type="match status" value="1"/>
</dbReference>
<evidence type="ECO:0000256" key="8">
    <source>
        <dbReference type="ARBA" id="ARBA00023136"/>
    </source>
</evidence>
<dbReference type="Proteomes" id="UP001223586">
    <property type="component" value="Unassembled WGS sequence"/>
</dbReference>
<evidence type="ECO:0000313" key="12">
    <source>
        <dbReference type="Proteomes" id="UP001223586"/>
    </source>
</evidence>
<comment type="similarity">
    <text evidence="2">Belongs to the multi antimicrobial extrusion (MATE) (TC 2.A.66.1) family. MepA subfamily.</text>
</comment>
<comment type="caution">
    <text evidence="11">The sequence shown here is derived from an EMBL/GenBank/DDBJ whole genome shotgun (WGS) entry which is preliminary data.</text>
</comment>
<evidence type="ECO:0000256" key="2">
    <source>
        <dbReference type="ARBA" id="ARBA00008417"/>
    </source>
</evidence>
<dbReference type="NCBIfam" id="TIGR00797">
    <property type="entry name" value="matE"/>
    <property type="match status" value="1"/>
</dbReference>
<feature type="transmembrane region" description="Helical" evidence="10">
    <location>
        <begin position="194"/>
        <end position="216"/>
    </location>
</feature>
<sequence length="443" mass="49203">MGVQQAKINHLDTQPVGRTFVRYLIPSLVGMLLMAVNFVVDGVMVGNRLGPIALAGVGIAGPVYTIFLAMSLWIGIGAATQYSQTMGAKKKKRAQFIFTHSLVFIFGATLIIGLIAFLFREPLAYALGANEETYPFVSRYMNVLLLFGFVFTIENAFSVFVRNDGDPNLAMLALIITAFSNIALNYVFLYKLNLGVAGAAFSTILAAFLGIIVLSIHFFKKSSNLRLVRFKFEKSLFVQTMIIGFPSFLAEVGISVFTIAHNITLERIAGTDGVAAFSVLNYVHSVMLMMFLGMGAAIQPLVSYYHGAKRHERKQQTIRIAVWTAVGAGVLFFFIGQFAAKPIVAIFGDFPDSIKHLSATGIKLFFIAYLFMGTNFVMMTYYQSVGHVRMATWITASREILMMIVFLFILPPLFGVNGVWLAIPMSEFLVLLTIYLYQKRRRF</sequence>
<dbReference type="PIRSF" id="PIRSF006603">
    <property type="entry name" value="DinF"/>
    <property type="match status" value="1"/>
</dbReference>
<dbReference type="EMBL" id="JAUSTT010000003">
    <property type="protein sequence ID" value="MDQ0174898.1"/>
    <property type="molecule type" value="Genomic_DNA"/>
</dbReference>
<name>A0ABT9WNN9_9BACI</name>
<proteinExistence type="inferred from homology"/>
<feature type="transmembrane region" description="Helical" evidence="10">
    <location>
        <begin position="419"/>
        <end position="437"/>
    </location>
</feature>
<feature type="transmembrane region" description="Helical" evidence="10">
    <location>
        <begin position="360"/>
        <end position="381"/>
    </location>
</feature>
<feature type="transmembrane region" description="Helical" evidence="10">
    <location>
        <begin position="139"/>
        <end position="157"/>
    </location>
</feature>
<keyword evidence="12" id="KW-1185">Reference proteome</keyword>
<evidence type="ECO:0000256" key="5">
    <source>
        <dbReference type="ARBA" id="ARBA00022475"/>
    </source>
</evidence>
<feature type="transmembrane region" description="Helical" evidence="10">
    <location>
        <begin position="320"/>
        <end position="340"/>
    </location>
</feature>
<comment type="subcellular location">
    <subcellularLocation>
        <location evidence="1">Cell membrane</location>
        <topology evidence="1">Multi-pass membrane protein</topology>
    </subcellularLocation>
</comment>
<feature type="transmembrane region" description="Helical" evidence="10">
    <location>
        <begin position="97"/>
        <end position="119"/>
    </location>
</feature>
<evidence type="ECO:0000256" key="10">
    <source>
        <dbReference type="SAM" id="Phobius"/>
    </source>
</evidence>
<keyword evidence="7 10" id="KW-1133">Transmembrane helix</keyword>
<dbReference type="InterPro" id="IPR048279">
    <property type="entry name" value="MdtK-like"/>
</dbReference>